<protein>
    <submittedName>
        <fullName evidence="1">Uncharacterized protein</fullName>
    </submittedName>
</protein>
<dbReference type="EMBL" id="AMZH03009109">
    <property type="protein sequence ID" value="RRT57558.1"/>
    <property type="molecule type" value="Genomic_DNA"/>
</dbReference>
<evidence type="ECO:0000313" key="2">
    <source>
        <dbReference type="Proteomes" id="UP000287651"/>
    </source>
</evidence>
<reference evidence="1 2" key="1">
    <citation type="journal article" date="2014" name="Agronomy (Basel)">
        <title>A Draft Genome Sequence for Ensete ventricosum, the Drought-Tolerant Tree Against Hunger.</title>
        <authorList>
            <person name="Harrison J."/>
            <person name="Moore K.A."/>
            <person name="Paszkiewicz K."/>
            <person name="Jones T."/>
            <person name="Grant M."/>
            <person name="Ambacheew D."/>
            <person name="Muzemil S."/>
            <person name="Studholme D.J."/>
        </authorList>
    </citation>
    <scope>NUCLEOTIDE SEQUENCE [LARGE SCALE GENOMIC DNA]</scope>
</reference>
<name>A0A426Z0R1_ENSVE</name>
<proteinExistence type="predicted"/>
<comment type="caution">
    <text evidence="1">The sequence shown here is derived from an EMBL/GenBank/DDBJ whole genome shotgun (WGS) entry which is preliminary data.</text>
</comment>
<organism evidence="1 2">
    <name type="scientific">Ensete ventricosum</name>
    <name type="common">Abyssinian banana</name>
    <name type="synonym">Musa ensete</name>
    <dbReference type="NCBI Taxonomy" id="4639"/>
    <lineage>
        <taxon>Eukaryota</taxon>
        <taxon>Viridiplantae</taxon>
        <taxon>Streptophyta</taxon>
        <taxon>Embryophyta</taxon>
        <taxon>Tracheophyta</taxon>
        <taxon>Spermatophyta</taxon>
        <taxon>Magnoliopsida</taxon>
        <taxon>Liliopsida</taxon>
        <taxon>Zingiberales</taxon>
        <taxon>Musaceae</taxon>
        <taxon>Ensete</taxon>
    </lineage>
</organism>
<gene>
    <name evidence="1" type="ORF">B296_00014103</name>
</gene>
<sequence>MVCRFRAVRTGFSSPSSSFSLPRLISLEIGRRRSKSIVTVQQRSETVEIDRYRSISGGNKVETALVGGIARPSTFAQSAKLRRLAAAKEKELQKSM</sequence>
<evidence type="ECO:0000313" key="1">
    <source>
        <dbReference type="EMBL" id="RRT57558.1"/>
    </source>
</evidence>
<dbReference type="Proteomes" id="UP000287651">
    <property type="component" value="Unassembled WGS sequence"/>
</dbReference>
<accession>A0A426Z0R1</accession>
<dbReference type="AlphaFoldDB" id="A0A426Z0R1"/>